<dbReference type="EMBL" id="AECZ01000011">
    <property type="protein sequence ID" value="EFL51338.1"/>
    <property type="molecule type" value="Genomic_DNA"/>
</dbReference>
<keyword evidence="3" id="KW-1185">Reference proteome</keyword>
<dbReference type="RefSeq" id="WP_005993536.1">
    <property type="nucleotide sequence ID" value="NZ_AECZ01000011.1"/>
</dbReference>
<gene>
    <name evidence="2" type="ORF">DesfrDRAFT_2040</name>
</gene>
<dbReference type="Pfam" id="PF01636">
    <property type="entry name" value="APH"/>
    <property type="match status" value="1"/>
</dbReference>
<dbReference type="AlphaFoldDB" id="E1JWP1"/>
<dbReference type="InterPro" id="IPR011009">
    <property type="entry name" value="Kinase-like_dom_sf"/>
</dbReference>
<protein>
    <submittedName>
        <fullName evidence="2">Aminoglycoside phosphotransferase</fullName>
    </submittedName>
</protein>
<comment type="caution">
    <text evidence="2">The sequence shown here is derived from an EMBL/GenBank/DDBJ whole genome shotgun (WGS) entry which is preliminary data.</text>
</comment>
<proteinExistence type="predicted"/>
<reference evidence="2 3" key="1">
    <citation type="submission" date="2010-08" db="EMBL/GenBank/DDBJ databases">
        <title>The draft genome of Desulfovibrio fructosovorans JJ.</title>
        <authorList>
            <consortium name="US DOE Joint Genome Institute (JGI-PGF)"/>
            <person name="Lucas S."/>
            <person name="Copeland A."/>
            <person name="Lapidus A."/>
            <person name="Cheng J.-F."/>
            <person name="Bruce D."/>
            <person name="Goodwin L."/>
            <person name="Pitluck S."/>
            <person name="Land M.L."/>
            <person name="Hauser L."/>
            <person name="Chang Y.-J."/>
            <person name="Jeffries C."/>
            <person name="Wall J.D."/>
            <person name="Stahl D.A."/>
            <person name="Arkin A.P."/>
            <person name="Dehal P."/>
            <person name="Stolyar S.M."/>
            <person name="Hazen T.C."/>
            <person name="Woyke T.J."/>
        </authorList>
    </citation>
    <scope>NUCLEOTIDE SEQUENCE [LARGE SCALE GENOMIC DNA]</scope>
    <source>
        <strain evidence="2 3">JJ</strain>
    </source>
</reference>
<sequence>MRVYLGHLSLNDPLQGYLRDCILPQLTAAGREPRWRVYRVSAESDVYLYEDKWSGARVVGKFYARARGLNGSNAPQSAQNEYRNLEYVRSLGFTGPPDTVVRPLGANRDLGDLLVVEHVTGEQLDAVIAEAAGAGRSDRLFTKLSGLARFFARLHNGTAGGERVDFTRTQAYFERVLTYLGGQGMASSRRLDRLRELSRAYAARPEVWQDAQVCVHGDATPSNFLFGHGRDVCAIDLERMHRDDRVYDVGRLCGELKHCFMLATGNPARSEPFIGHFLWEYAGHFPDRKRAFDAITARLPFYLGLTLLRIARNHWLDDAYRRRLIQEGKAILKGGLA</sequence>
<dbReference type="Proteomes" id="UP000006250">
    <property type="component" value="Unassembled WGS sequence"/>
</dbReference>
<dbReference type="SUPFAM" id="SSF56112">
    <property type="entry name" value="Protein kinase-like (PK-like)"/>
    <property type="match status" value="1"/>
</dbReference>
<dbReference type="InterPro" id="IPR002575">
    <property type="entry name" value="Aminoglycoside_PTrfase"/>
</dbReference>
<dbReference type="eggNOG" id="COG3173">
    <property type="taxonomic scope" value="Bacteria"/>
</dbReference>
<dbReference type="OrthoDB" id="179763at2"/>
<evidence type="ECO:0000313" key="2">
    <source>
        <dbReference type="EMBL" id="EFL51338.1"/>
    </source>
</evidence>
<organism evidence="2 3">
    <name type="scientific">Solidesulfovibrio fructosivorans JJ]</name>
    <dbReference type="NCBI Taxonomy" id="596151"/>
    <lineage>
        <taxon>Bacteria</taxon>
        <taxon>Pseudomonadati</taxon>
        <taxon>Thermodesulfobacteriota</taxon>
        <taxon>Desulfovibrionia</taxon>
        <taxon>Desulfovibrionales</taxon>
        <taxon>Desulfovibrionaceae</taxon>
        <taxon>Solidesulfovibrio</taxon>
    </lineage>
</organism>
<accession>E1JWP1</accession>
<dbReference type="Gene3D" id="3.90.1200.10">
    <property type="match status" value="1"/>
</dbReference>
<dbReference type="STRING" id="596151.DesfrDRAFT_2040"/>
<name>E1JWP1_SOLFR</name>
<keyword evidence="2" id="KW-0808">Transferase</keyword>
<dbReference type="GO" id="GO:0016740">
    <property type="term" value="F:transferase activity"/>
    <property type="evidence" value="ECO:0007669"/>
    <property type="project" value="UniProtKB-KW"/>
</dbReference>
<feature type="domain" description="Aminoglycoside phosphotransferase" evidence="1">
    <location>
        <begin position="42"/>
        <end position="253"/>
    </location>
</feature>
<evidence type="ECO:0000313" key="3">
    <source>
        <dbReference type="Proteomes" id="UP000006250"/>
    </source>
</evidence>
<evidence type="ECO:0000259" key="1">
    <source>
        <dbReference type="Pfam" id="PF01636"/>
    </source>
</evidence>